<keyword evidence="3" id="KW-0515">Mutator protein</keyword>
<dbReference type="PRINTS" id="PR00502">
    <property type="entry name" value="NUDIXFAMILY"/>
</dbReference>
<feature type="domain" description="Nudix hydrolase" evidence="13">
    <location>
        <begin position="28"/>
        <end position="162"/>
    </location>
</feature>
<evidence type="ECO:0000256" key="12">
    <source>
        <dbReference type="RuleBase" id="RU003476"/>
    </source>
</evidence>
<dbReference type="GO" id="GO:0046872">
    <property type="term" value="F:metal ion binding"/>
    <property type="evidence" value="ECO:0007669"/>
    <property type="project" value="UniProtKB-KW"/>
</dbReference>
<evidence type="ECO:0000256" key="4">
    <source>
        <dbReference type="ARBA" id="ARBA00022705"/>
    </source>
</evidence>
<keyword evidence="8" id="KW-0460">Magnesium</keyword>
<keyword evidence="15" id="KW-1185">Reference proteome</keyword>
<dbReference type="SUPFAM" id="SSF55811">
    <property type="entry name" value="Nudix"/>
    <property type="match status" value="1"/>
</dbReference>
<comment type="similarity">
    <text evidence="2 12">Belongs to the Nudix hydrolase family.</text>
</comment>
<keyword evidence="4" id="KW-0235">DNA replication</keyword>
<dbReference type="InterPro" id="IPR047127">
    <property type="entry name" value="MutT-like"/>
</dbReference>
<dbReference type="PROSITE" id="PS51462">
    <property type="entry name" value="NUDIX"/>
    <property type="match status" value="1"/>
</dbReference>
<dbReference type="PROSITE" id="PS00893">
    <property type="entry name" value="NUDIX_BOX"/>
    <property type="match status" value="1"/>
</dbReference>
<evidence type="ECO:0000259" key="13">
    <source>
        <dbReference type="PROSITE" id="PS51462"/>
    </source>
</evidence>
<evidence type="ECO:0000256" key="7">
    <source>
        <dbReference type="ARBA" id="ARBA00022801"/>
    </source>
</evidence>
<name>A0A5J4YJJ6_PORPP</name>
<dbReference type="CDD" id="cd03425">
    <property type="entry name" value="NUDIX_MutT_NudA_like"/>
    <property type="match status" value="1"/>
</dbReference>
<gene>
    <name evidence="14" type="ORF">FVE85_1290</name>
</gene>
<dbReference type="EMBL" id="VRMN01000018">
    <property type="protein sequence ID" value="KAA8490843.1"/>
    <property type="molecule type" value="Genomic_DNA"/>
</dbReference>
<dbReference type="InterPro" id="IPR020476">
    <property type="entry name" value="Nudix_hydrolase"/>
</dbReference>
<evidence type="ECO:0000313" key="14">
    <source>
        <dbReference type="EMBL" id="KAA8490843.1"/>
    </source>
</evidence>
<dbReference type="AlphaFoldDB" id="A0A5J4YJJ6"/>
<keyword evidence="7 12" id="KW-0378">Hydrolase</keyword>
<dbReference type="GO" id="GO:0006260">
    <property type="term" value="P:DNA replication"/>
    <property type="evidence" value="ECO:0007669"/>
    <property type="project" value="UniProtKB-KW"/>
</dbReference>
<dbReference type="Proteomes" id="UP000324585">
    <property type="component" value="Unassembled WGS sequence"/>
</dbReference>
<protein>
    <recommendedName>
        <fullName evidence="11">8-oxo-dGTP diphosphatase</fullName>
        <ecNumber evidence="11">3.6.1.55</ecNumber>
    </recommendedName>
</protein>
<reference evidence="15" key="1">
    <citation type="journal article" date="2019" name="Nat. Commun.">
        <title>Expansion of phycobilisome linker gene families in mesophilic red algae.</title>
        <authorList>
            <person name="Lee J."/>
            <person name="Kim D."/>
            <person name="Bhattacharya D."/>
            <person name="Yoon H.S."/>
        </authorList>
    </citation>
    <scope>NUCLEOTIDE SEQUENCE [LARGE SCALE GENOMIC DNA]</scope>
    <source>
        <strain evidence="15">CCMP 1328</strain>
    </source>
</reference>
<dbReference type="GO" id="GO:0006281">
    <property type="term" value="P:DNA repair"/>
    <property type="evidence" value="ECO:0007669"/>
    <property type="project" value="UniProtKB-KW"/>
</dbReference>
<accession>A0A5J4YJJ6</accession>
<comment type="caution">
    <text evidence="14">The sequence shown here is derived from an EMBL/GenBank/DDBJ whole genome shotgun (WGS) entry which is preliminary data.</text>
</comment>
<dbReference type="Gene3D" id="3.90.79.10">
    <property type="entry name" value="Nucleoside Triphosphate Pyrophosphohydrolase"/>
    <property type="match status" value="1"/>
</dbReference>
<dbReference type="GO" id="GO:0044716">
    <property type="term" value="F:8-oxo-GDP phosphatase activity"/>
    <property type="evidence" value="ECO:0007669"/>
    <property type="project" value="TreeGrafter"/>
</dbReference>
<dbReference type="InterPro" id="IPR015797">
    <property type="entry name" value="NUDIX_hydrolase-like_dom_sf"/>
</dbReference>
<dbReference type="GO" id="GO:0008413">
    <property type="term" value="F:8-oxo-7,8-dihydroguanosine triphosphate pyrophosphatase activity"/>
    <property type="evidence" value="ECO:0007669"/>
    <property type="project" value="TreeGrafter"/>
</dbReference>
<dbReference type="GO" id="GO:0044715">
    <property type="term" value="F:8-oxo-dGDP phosphatase activity"/>
    <property type="evidence" value="ECO:0007669"/>
    <property type="project" value="TreeGrafter"/>
</dbReference>
<evidence type="ECO:0000256" key="5">
    <source>
        <dbReference type="ARBA" id="ARBA00022723"/>
    </source>
</evidence>
<evidence type="ECO:0000256" key="3">
    <source>
        <dbReference type="ARBA" id="ARBA00022457"/>
    </source>
</evidence>
<evidence type="ECO:0000256" key="11">
    <source>
        <dbReference type="ARBA" id="ARBA00038905"/>
    </source>
</evidence>
<dbReference type="PANTHER" id="PTHR47707">
    <property type="entry name" value="8-OXO-DGTP DIPHOSPHATASE"/>
    <property type="match status" value="1"/>
</dbReference>
<dbReference type="InterPro" id="IPR000086">
    <property type="entry name" value="NUDIX_hydrolase_dom"/>
</dbReference>
<sequence>MAFVTGCVTARARAGRGQRILSRCSAMKIVHAVAGVLVRSADHKLLLAQRPADAKSMPLLWEFPGGKMEDGETPEQALARELDEELGITVDPLKLAVVGYASHSYNRTDKPFHLCMPLYAVHEWQGIPSSKIGQNLEWVSEDALEQYDMPAADIPLIAFIRRYLNAEYHPRE</sequence>
<comment type="cofactor">
    <cofactor evidence="1">
        <name>Mg(2+)</name>
        <dbReference type="ChEBI" id="CHEBI:18420"/>
    </cofactor>
</comment>
<evidence type="ECO:0000256" key="1">
    <source>
        <dbReference type="ARBA" id="ARBA00001946"/>
    </source>
</evidence>
<dbReference type="EC" id="3.6.1.55" evidence="11"/>
<evidence type="ECO:0000256" key="6">
    <source>
        <dbReference type="ARBA" id="ARBA00022763"/>
    </source>
</evidence>
<evidence type="ECO:0000256" key="9">
    <source>
        <dbReference type="ARBA" id="ARBA00023204"/>
    </source>
</evidence>
<dbReference type="OrthoDB" id="276276at2759"/>
<evidence type="ECO:0000256" key="2">
    <source>
        <dbReference type="ARBA" id="ARBA00005582"/>
    </source>
</evidence>
<evidence type="ECO:0000313" key="15">
    <source>
        <dbReference type="Proteomes" id="UP000324585"/>
    </source>
</evidence>
<organism evidence="14 15">
    <name type="scientific">Porphyridium purpureum</name>
    <name type="common">Red alga</name>
    <name type="synonym">Porphyridium cruentum</name>
    <dbReference type="NCBI Taxonomy" id="35688"/>
    <lineage>
        <taxon>Eukaryota</taxon>
        <taxon>Rhodophyta</taxon>
        <taxon>Bangiophyceae</taxon>
        <taxon>Porphyridiales</taxon>
        <taxon>Porphyridiaceae</taxon>
        <taxon>Porphyridium</taxon>
    </lineage>
</organism>
<dbReference type="GO" id="GO:0035539">
    <property type="term" value="F:8-oxo-7,8-dihydrodeoxyguanosine triphosphate pyrophosphatase activity"/>
    <property type="evidence" value="ECO:0007669"/>
    <property type="project" value="UniProtKB-EC"/>
</dbReference>
<comment type="catalytic activity">
    <reaction evidence="10">
        <text>8-oxo-dGTP + H2O = 8-oxo-dGMP + diphosphate + H(+)</text>
        <dbReference type="Rhea" id="RHEA:31575"/>
        <dbReference type="ChEBI" id="CHEBI:15377"/>
        <dbReference type="ChEBI" id="CHEBI:15378"/>
        <dbReference type="ChEBI" id="CHEBI:33019"/>
        <dbReference type="ChEBI" id="CHEBI:63224"/>
        <dbReference type="ChEBI" id="CHEBI:77896"/>
        <dbReference type="EC" id="3.6.1.55"/>
    </reaction>
</comment>
<evidence type="ECO:0000256" key="10">
    <source>
        <dbReference type="ARBA" id="ARBA00035861"/>
    </source>
</evidence>
<dbReference type="Pfam" id="PF00293">
    <property type="entry name" value="NUDIX"/>
    <property type="match status" value="1"/>
</dbReference>
<keyword evidence="6" id="KW-0227">DNA damage</keyword>
<dbReference type="InterPro" id="IPR020084">
    <property type="entry name" value="NUDIX_hydrolase_CS"/>
</dbReference>
<dbReference type="PANTHER" id="PTHR47707:SF1">
    <property type="entry name" value="NUDIX HYDROLASE FAMILY PROTEIN"/>
    <property type="match status" value="1"/>
</dbReference>
<proteinExistence type="inferred from homology"/>
<keyword evidence="5" id="KW-0479">Metal-binding</keyword>
<evidence type="ECO:0000256" key="8">
    <source>
        <dbReference type="ARBA" id="ARBA00022842"/>
    </source>
</evidence>
<keyword evidence="9" id="KW-0234">DNA repair</keyword>